<protein>
    <submittedName>
        <fullName evidence="1">Uncharacterized protein</fullName>
    </submittedName>
</protein>
<dbReference type="Proteomes" id="UP001234989">
    <property type="component" value="Chromosome 7"/>
</dbReference>
<reference evidence="1" key="1">
    <citation type="submission" date="2023-08" db="EMBL/GenBank/DDBJ databases">
        <title>A de novo genome assembly of Solanum verrucosum Schlechtendal, a Mexican diploid species geographically isolated from the other diploid A-genome species in potato relatives.</title>
        <authorList>
            <person name="Hosaka K."/>
        </authorList>
    </citation>
    <scope>NUCLEOTIDE SEQUENCE</scope>
    <source>
        <tissue evidence="1">Young leaves</tissue>
    </source>
</reference>
<organism evidence="1 2">
    <name type="scientific">Solanum verrucosum</name>
    <dbReference type="NCBI Taxonomy" id="315347"/>
    <lineage>
        <taxon>Eukaryota</taxon>
        <taxon>Viridiplantae</taxon>
        <taxon>Streptophyta</taxon>
        <taxon>Embryophyta</taxon>
        <taxon>Tracheophyta</taxon>
        <taxon>Spermatophyta</taxon>
        <taxon>Magnoliopsida</taxon>
        <taxon>eudicotyledons</taxon>
        <taxon>Gunneridae</taxon>
        <taxon>Pentapetalae</taxon>
        <taxon>asterids</taxon>
        <taxon>lamiids</taxon>
        <taxon>Solanales</taxon>
        <taxon>Solanaceae</taxon>
        <taxon>Solanoideae</taxon>
        <taxon>Solaneae</taxon>
        <taxon>Solanum</taxon>
    </lineage>
</organism>
<gene>
    <name evidence="1" type="ORF">MTR67_031091</name>
</gene>
<name>A0AAF0U1V9_SOLVR</name>
<proteinExistence type="predicted"/>
<accession>A0AAF0U1V9</accession>
<evidence type="ECO:0000313" key="2">
    <source>
        <dbReference type="Proteomes" id="UP001234989"/>
    </source>
</evidence>
<dbReference type="EMBL" id="CP133618">
    <property type="protein sequence ID" value="WMV37706.1"/>
    <property type="molecule type" value="Genomic_DNA"/>
</dbReference>
<keyword evidence="2" id="KW-1185">Reference proteome</keyword>
<evidence type="ECO:0000313" key="1">
    <source>
        <dbReference type="EMBL" id="WMV37706.1"/>
    </source>
</evidence>
<sequence>MRSCRGLYCLEI</sequence>